<evidence type="ECO:0000256" key="1">
    <source>
        <dbReference type="ARBA" id="ARBA00004123"/>
    </source>
</evidence>
<keyword evidence="11" id="KW-1185">Reference proteome</keyword>
<evidence type="ECO:0000313" key="10">
    <source>
        <dbReference type="EMBL" id="EAY15250.1"/>
    </source>
</evidence>
<proteinExistence type="inferred from homology"/>
<keyword evidence="6" id="KW-0206">Cytoskeleton</keyword>
<gene>
    <name evidence="10" type="ORF">TVAG_393930</name>
</gene>
<dbReference type="PANTHER" id="PTHR13142:SF1">
    <property type="entry name" value="INNER CENTROMERE PROTEIN"/>
    <property type="match status" value="1"/>
</dbReference>
<accession>A2DWB0</accession>
<dbReference type="GO" id="GO:0005819">
    <property type="term" value="C:spindle"/>
    <property type="evidence" value="ECO:0007669"/>
    <property type="project" value="UniProtKB-SubCell"/>
</dbReference>
<evidence type="ECO:0000256" key="7">
    <source>
        <dbReference type="ARBA" id="ARBA00023242"/>
    </source>
</evidence>
<keyword evidence="4" id="KW-0963">Cytoplasm</keyword>
<sequence length="196" mass="22188">MCSKVEVEVDAQLNWMQSLLSSSSYQANQSNSTNKPTNQIDDLLASIENSTTEQKCASPSKVQFNLQPENDDSCGSSYLAGKKPPKAEPQYRISDTDYSEEDSSDCEEYYVDDAETIREQEIPTWARAQNLLQELEKQKKVDPDTIFVGFEKSCDLNSMFEKKKKSFKVRGDSGFWAADNVTPDEELKYKKALGYV</sequence>
<reference evidence="10" key="1">
    <citation type="submission" date="2006-10" db="EMBL/GenBank/DDBJ databases">
        <authorList>
            <person name="Amadeo P."/>
            <person name="Zhao Q."/>
            <person name="Wortman J."/>
            <person name="Fraser-Liggett C."/>
            <person name="Carlton J."/>
        </authorList>
    </citation>
    <scope>NUCLEOTIDE SEQUENCE</scope>
    <source>
        <strain evidence="10">G3</strain>
    </source>
</reference>
<dbReference type="InterPro" id="IPR005635">
    <property type="entry name" value="Inner_centromere_prot_ARK-bd"/>
</dbReference>
<feature type="region of interest" description="Disordered" evidence="8">
    <location>
        <begin position="73"/>
        <end position="102"/>
    </location>
</feature>
<dbReference type="EMBL" id="DS113258">
    <property type="protein sequence ID" value="EAY15250.1"/>
    <property type="molecule type" value="Genomic_DNA"/>
</dbReference>
<dbReference type="Proteomes" id="UP000001542">
    <property type="component" value="Unassembled WGS sequence"/>
</dbReference>
<evidence type="ECO:0000256" key="5">
    <source>
        <dbReference type="ARBA" id="ARBA00022829"/>
    </source>
</evidence>
<organism evidence="10 11">
    <name type="scientific">Trichomonas vaginalis (strain ATCC PRA-98 / G3)</name>
    <dbReference type="NCBI Taxonomy" id="412133"/>
    <lineage>
        <taxon>Eukaryota</taxon>
        <taxon>Metamonada</taxon>
        <taxon>Parabasalia</taxon>
        <taxon>Trichomonadida</taxon>
        <taxon>Trichomonadidae</taxon>
        <taxon>Trichomonas</taxon>
    </lineage>
</organism>
<protein>
    <recommendedName>
        <fullName evidence="9">Inner centromere protein ARK-binding domain-containing protein</fullName>
    </recommendedName>
</protein>
<dbReference type="PANTHER" id="PTHR13142">
    <property type="entry name" value="INNER CENTROMERE PROTEIN"/>
    <property type="match status" value="1"/>
</dbReference>
<dbReference type="Gene3D" id="6.10.250.2990">
    <property type="match status" value="1"/>
</dbReference>
<evidence type="ECO:0000256" key="3">
    <source>
        <dbReference type="ARBA" id="ARBA00010042"/>
    </source>
</evidence>
<name>A2DWB0_TRIV3</name>
<dbReference type="OrthoDB" id="6123at2759"/>
<dbReference type="RefSeq" id="XP_001327473.1">
    <property type="nucleotide sequence ID" value="XM_001327438.1"/>
</dbReference>
<evidence type="ECO:0000256" key="6">
    <source>
        <dbReference type="ARBA" id="ARBA00023212"/>
    </source>
</evidence>
<dbReference type="GO" id="GO:0007059">
    <property type="term" value="P:chromosome segregation"/>
    <property type="evidence" value="ECO:0007669"/>
    <property type="project" value="UniProtKB-KW"/>
</dbReference>
<keyword evidence="7" id="KW-0539">Nucleus</keyword>
<reference evidence="10" key="2">
    <citation type="journal article" date="2007" name="Science">
        <title>Draft genome sequence of the sexually transmitted pathogen Trichomonas vaginalis.</title>
        <authorList>
            <person name="Carlton J.M."/>
            <person name="Hirt R.P."/>
            <person name="Silva J.C."/>
            <person name="Delcher A.L."/>
            <person name="Schatz M."/>
            <person name="Zhao Q."/>
            <person name="Wortman J.R."/>
            <person name="Bidwell S.L."/>
            <person name="Alsmark U.C.M."/>
            <person name="Besteiro S."/>
            <person name="Sicheritz-Ponten T."/>
            <person name="Noel C.J."/>
            <person name="Dacks J.B."/>
            <person name="Foster P.G."/>
            <person name="Simillion C."/>
            <person name="Van de Peer Y."/>
            <person name="Miranda-Saavedra D."/>
            <person name="Barton G.J."/>
            <person name="Westrop G.D."/>
            <person name="Mueller S."/>
            <person name="Dessi D."/>
            <person name="Fiori P.L."/>
            <person name="Ren Q."/>
            <person name="Paulsen I."/>
            <person name="Zhang H."/>
            <person name="Bastida-Corcuera F.D."/>
            <person name="Simoes-Barbosa A."/>
            <person name="Brown M.T."/>
            <person name="Hayes R.D."/>
            <person name="Mukherjee M."/>
            <person name="Okumura C.Y."/>
            <person name="Schneider R."/>
            <person name="Smith A.J."/>
            <person name="Vanacova S."/>
            <person name="Villalvazo M."/>
            <person name="Haas B.J."/>
            <person name="Pertea M."/>
            <person name="Feldblyum T.V."/>
            <person name="Utterback T.R."/>
            <person name="Shu C.L."/>
            <person name="Osoegawa K."/>
            <person name="de Jong P.J."/>
            <person name="Hrdy I."/>
            <person name="Horvathova L."/>
            <person name="Zubacova Z."/>
            <person name="Dolezal P."/>
            <person name="Malik S.B."/>
            <person name="Logsdon J.M. Jr."/>
            <person name="Henze K."/>
            <person name="Gupta A."/>
            <person name="Wang C.C."/>
            <person name="Dunne R.L."/>
            <person name="Upcroft J.A."/>
            <person name="Upcroft P."/>
            <person name="White O."/>
            <person name="Salzberg S.L."/>
            <person name="Tang P."/>
            <person name="Chiu C.-H."/>
            <person name="Lee Y.-S."/>
            <person name="Embley T.M."/>
            <person name="Coombs G.H."/>
            <person name="Mottram J.C."/>
            <person name="Tachezy J."/>
            <person name="Fraser-Liggett C.M."/>
            <person name="Johnson P.J."/>
        </authorList>
    </citation>
    <scope>NUCLEOTIDE SEQUENCE [LARGE SCALE GENOMIC DNA]</scope>
    <source>
        <strain evidence="10">G3</strain>
    </source>
</reference>
<dbReference type="GO" id="GO:0005634">
    <property type="term" value="C:nucleus"/>
    <property type="evidence" value="ECO:0007669"/>
    <property type="project" value="UniProtKB-SubCell"/>
</dbReference>
<keyword evidence="5" id="KW-0159">Chromosome partition</keyword>
<dbReference type="Pfam" id="PF03941">
    <property type="entry name" value="INCENP_ARK-bind"/>
    <property type="match status" value="1"/>
</dbReference>
<dbReference type="VEuPathDB" id="TrichDB:TVAGG3_0279470"/>
<dbReference type="AlphaFoldDB" id="A2DWB0"/>
<evidence type="ECO:0000256" key="2">
    <source>
        <dbReference type="ARBA" id="ARBA00004186"/>
    </source>
</evidence>
<dbReference type="eggNOG" id="ENOG502SGSW">
    <property type="taxonomic scope" value="Eukaryota"/>
</dbReference>
<evidence type="ECO:0000256" key="8">
    <source>
        <dbReference type="SAM" id="MobiDB-lite"/>
    </source>
</evidence>
<dbReference type="InParanoid" id="A2DWB0"/>
<dbReference type="STRING" id="5722.A2DWB0"/>
<comment type="subcellular location">
    <subcellularLocation>
        <location evidence="2">Cytoplasm</location>
        <location evidence="2">Cytoskeleton</location>
        <location evidence="2">Spindle</location>
    </subcellularLocation>
    <subcellularLocation>
        <location evidence="1">Nucleus</location>
    </subcellularLocation>
</comment>
<dbReference type="VEuPathDB" id="TrichDB:TVAG_393930"/>
<evidence type="ECO:0000313" key="11">
    <source>
        <dbReference type="Proteomes" id="UP000001542"/>
    </source>
</evidence>
<dbReference type="KEGG" id="tva:4773247"/>
<evidence type="ECO:0000256" key="4">
    <source>
        <dbReference type="ARBA" id="ARBA00022490"/>
    </source>
</evidence>
<comment type="similarity">
    <text evidence="3">Belongs to the INCENP family.</text>
</comment>
<feature type="domain" description="Inner centromere protein ARK-binding" evidence="9">
    <location>
        <begin position="95"/>
        <end position="160"/>
    </location>
</feature>
<evidence type="ECO:0000259" key="9">
    <source>
        <dbReference type="Pfam" id="PF03941"/>
    </source>
</evidence>